<dbReference type="AlphaFoldDB" id="I1BHY7"/>
<sequence>MVDLLRKCAEHSMQMGYRWNPSKCVILDNQPRTIEYAIYDQVLSQATTFTYLGTSFKLGGYLDLENLVQSNIFKAMSTMNVLSSIGLKALRGTRQMNYQKTALWRMMPPTITDLDTQDFRAIKKKFLHSNFEKQIQGKNSRLLSSCRPAITLDPISWLPMTHEERSRCIRWRLGWLPDGALKPYPYHPNNNLSRRHAISCLNMHRRLCMPETIAGPISFFLNMLLTRTFVLSSIALS</sequence>
<evidence type="ECO:0000313" key="2">
    <source>
        <dbReference type="Proteomes" id="UP000009138"/>
    </source>
</evidence>
<accession>I1BHY7</accession>
<dbReference type="RefSeq" id="XP_067511213.1">
    <property type="nucleotide sequence ID" value="XM_067655112.1"/>
</dbReference>
<dbReference type="VEuPathDB" id="FungiDB:RO3G_00521"/>
<name>I1BHY7_RHIO9</name>
<dbReference type="InParanoid" id="I1BHY7"/>
<dbReference type="EMBL" id="CH476732">
    <property type="protein sequence ID" value="EIE75817.1"/>
    <property type="molecule type" value="Genomic_DNA"/>
</dbReference>
<proteinExistence type="predicted"/>
<evidence type="ECO:0000313" key="1">
    <source>
        <dbReference type="EMBL" id="EIE75817.1"/>
    </source>
</evidence>
<dbReference type="OMA" id="HTRKGFS"/>
<reference evidence="1 2" key="1">
    <citation type="journal article" date="2009" name="PLoS Genet.">
        <title>Genomic analysis of the basal lineage fungus Rhizopus oryzae reveals a whole-genome duplication.</title>
        <authorList>
            <person name="Ma L.-J."/>
            <person name="Ibrahim A.S."/>
            <person name="Skory C."/>
            <person name="Grabherr M.G."/>
            <person name="Burger G."/>
            <person name="Butler M."/>
            <person name="Elias M."/>
            <person name="Idnurm A."/>
            <person name="Lang B.F."/>
            <person name="Sone T."/>
            <person name="Abe A."/>
            <person name="Calvo S.E."/>
            <person name="Corrochano L.M."/>
            <person name="Engels R."/>
            <person name="Fu J."/>
            <person name="Hansberg W."/>
            <person name="Kim J.-M."/>
            <person name="Kodira C.D."/>
            <person name="Koehrsen M.J."/>
            <person name="Liu B."/>
            <person name="Miranda-Saavedra D."/>
            <person name="O'Leary S."/>
            <person name="Ortiz-Castellanos L."/>
            <person name="Poulter R."/>
            <person name="Rodriguez-Romero J."/>
            <person name="Ruiz-Herrera J."/>
            <person name="Shen Y.-Q."/>
            <person name="Zeng Q."/>
            <person name="Galagan J."/>
            <person name="Birren B.W."/>
            <person name="Cuomo C.A."/>
            <person name="Wickes B.L."/>
        </authorList>
    </citation>
    <scope>NUCLEOTIDE SEQUENCE [LARGE SCALE GENOMIC DNA]</scope>
    <source>
        <strain evidence="2">RA 99-880 / ATCC MYA-4621 / FGSC 9543 / NRRL 43880</strain>
    </source>
</reference>
<dbReference type="Proteomes" id="UP000009138">
    <property type="component" value="Unassembled WGS sequence"/>
</dbReference>
<organism evidence="1 2">
    <name type="scientific">Rhizopus delemar (strain RA 99-880 / ATCC MYA-4621 / FGSC 9543 / NRRL 43880)</name>
    <name type="common">Mucormycosis agent</name>
    <name type="synonym">Rhizopus arrhizus var. delemar</name>
    <dbReference type="NCBI Taxonomy" id="246409"/>
    <lineage>
        <taxon>Eukaryota</taxon>
        <taxon>Fungi</taxon>
        <taxon>Fungi incertae sedis</taxon>
        <taxon>Mucoromycota</taxon>
        <taxon>Mucoromycotina</taxon>
        <taxon>Mucoromycetes</taxon>
        <taxon>Mucorales</taxon>
        <taxon>Mucorineae</taxon>
        <taxon>Rhizopodaceae</taxon>
        <taxon>Rhizopus</taxon>
    </lineage>
</organism>
<keyword evidence="2" id="KW-1185">Reference proteome</keyword>
<protein>
    <submittedName>
        <fullName evidence="1">Uncharacterized protein</fullName>
    </submittedName>
</protein>
<gene>
    <name evidence="1" type="ORF">RO3G_00521</name>
</gene>
<dbReference type="GeneID" id="93607493"/>